<gene>
    <name evidence="1" type="ORF">QWY31_07205</name>
</gene>
<reference evidence="1" key="1">
    <citation type="submission" date="2023-06" db="EMBL/GenBank/DDBJ databases">
        <title>Cytophagales bacterium Strain LB-30, isolated from soil.</title>
        <authorList>
            <person name="Liu B."/>
        </authorList>
    </citation>
    <scope>NUCLEOTIDE SEQUENCE</scope>
    <source>
        <strain evidence="1">LB-30</strain>
    </source>
</reference>
<dbReference type="Proteomes" id="UP001168552">
    <property type="component" value="Unassembled WGS sequence"/>
</dbReference>
<keyword evidence="2" id="KW-1185">Reference proteome</keyword>
<dbReference type="EMBL" id="JAUHJS010000003">
    <property type="protein sequence ID" value="MDN4165282.1"/>
    <property type="molecule type" value="Genomic_DNA"/>
</dbReference>
<evidence type="ECO:0000313" key="2">
    <source>
        <dbReference type="Proteomes" id="UP001168552"/>
    </source>
</evidence>
<accession>A0ABT8F493</accession>
<comment type="caution">
    <text evidence="1">The sequence shown here is derived from an EMBL/GenBank/DDBJ whole genome shotgun (WGS) entry which is preliminary data.</text>
</comment>
<organism evidence="1 2">
    <name type="scientific">Shiella aurantiaca</name>
    <dbReference type="NCBI Taxonomy" id="3058365"/>
    <lineage>
        <taxon>Bacteria</taxon>
        <taxon>Pseudomonadati</taxon>
        <taxon>Bacteroidota</taxon>
        <taxon>Cytophagia</taxon>
        <taxon>Cytophagales</taxon>
        <taxon>Shiellaceae</taxon>
        <taxon>Shiella</taxon>
    </lineage>
</organism>
<evidence type="ECO:0000313" key="1">
    <source>
        <dbReference type="EMBL" id="MDN4165282.1"/>
    </source>
</evidence>
<proteinExistence type="predicted"/>
<evidence type="ECO:0008006" key="3">
    <source>
        <dbReference type="Google" id="ProtNLM"/>
    </source>
</evidence>
<protein>
    <recommendedName>
        <fullName evidence="3">STAS/SEC14 domain-containing protein</fullName>
    </recommendedName>
</protein>
<sequence>MKLYTSKMLDISIEDMQGQPFIKEVWSGVLTEKIFKRLIYDSIEVYEKYLPNILNRQETLLMYANVSGITMIRNEEIEWLEKEINPIYERLGFTHQAVVMPSSFFASQAVLNYEGVSESGKFITNVFKDELSAIRWYFKKINKALQ</sequence>
<name>A0ABT8F493_9BACT</name>
<dbReference type="RefSeq" id="WP_320003808.1">
    <property type="nucleotide sequence ID" value="NZ_JAUHJS010000003.1"/>
</dbReference>